<accession>C0P318</accession>
<dbReference type="AlphaFoldDB" id="C0P318"/>
<feature type="region of interest" description="Disordered" evidence="1">
    <location>
        <begin position="58"/>
        <end position="82"/>
    </location>
</feature>
<reference evidence="2" key="2">
    <citation type="submission" date="2012-06" db="EMBL/GenBank/DDBJ databases">
        <authorList>
            <person name="Yu Y."/>
            <person name="Currie J."/>
            <person name="Lomeli R."/>
            <person name="Angelova A."/>
            <person name="Collura K."/>
            <person name="Wissotski M."/>
            <person name="Campos D."/>
            <person name="Kudrna D."/>
            <person name="Golser W."/>
            <person name="Ashely E."/>
            <person name="Descour A."/>
            <person name="Fernandes J."/>
            <person name="Soderlund C."/>
            <person name="Walbot V."/>
        </authorList>
    </citation>
    <scope>NUCLEOTIDE SEQUENCE</scope>
    <source>
        <strain evidence="2">B73</strain>
    </source>
</reference>
<name>C0P318_MAIZE</name>
<evidence type="ECO:0000256" key="1">
    <source>
        <dbReference type="SAM" id="MobiDB-lite"/>
    </source>
</evidence>
<feature type="compositionally biased region" description="Polar residues" evidence="1">
    <location>
        <begin position="73"/>
        <end position="82"/>
    </location>
</feature>
<protein>
    <submittedName>
        <fullName evidence="2">Uncharacterized protein</fullName>
    </submittedName>
</protein>
<sequence>MITLDSVFLKVFIASSGSPFAIDAKCVSSSLKSQNLHFLDTSPSMRIEMLVQPSWWNSSRRNPNPTPAPMALTNASLRHQYL</sequence>
<evidence type="ECO:0000313" key="2">
    <source>
        <dbReference type="EMBL" id="ACN27384.1"/>
    </source>
</evidence>
<dbReference type="EMBL" id="BT062687">
    <property type="protein sequence ID" value="ACN27384.1"/>
    <property type="molecule type" value="mRNA"/>
</dbReference>
<organism evidence="2">
    <name type="scientific">Zea mays</name>
    <name type="common">Maize</name>
    <dbReference type="NCBI Taxonomy" id="4577"/>
    <lineage>
        <taxon>Eukaryota</taxon>
        <taxon>Viridiplantae</taxon>
        <taxon>Streptophyta</taxon>
        <taxon>Embryophyta</taxon>
        <taxon>Tracheophyta</taxon>
        <taxon>Spermatophyta</taxon>
        <taxon>Magnoliopsida</taxon>
        <taxon>Liliopsida</taxon>
        <taxon>Poales</taxon>
        <taxon>Poaceae</taxon>
        <taxon>PACMAD clade</taxon>
        <taxon>Panicoideae</taxon>
        <taxon>Andropogonodae</taxon>
        <taxon>Andropogoneae</taxon>
        <taxon>Tripsacinae</taxon>
        <taxon>Zea</taxon>
    </lineage>
</organism>
<reference evidence="2" key="1">
    <citation type="journal article" date="2009" name="PLoS Genet.">
        <title>Sequencing, mapping, and analysis of 27,455 maize full-length cDNAs.</title>
        <authorList>
            <person name="Soderlund C."/>
            <person name="Descour A."/>
            <person name="Kudrna D."/>
            <person name="Bomhoff M."/>
            <person name="Boyd L."/>
            <person name="Currie J."/>
            <person name="Angelova A."/>
            <person name="Collura K."/>
            <person name="Wissotski M."/>
            <person name="Ashley E."/>
            <person name="Morrow D."/>
            <person name="Fernandes J."/>
            <person name="Walbot V."/>
            <person name="Yu Y."/>
        </authorList>
    </citation>
    <scope>NUCLEOTIDE SEQUENCE</scope>
    <source>
        <strain evidence="2">B73</strain>
    </source>
</reference>
<proteinExistence type="evidence at transcript level"/>